<evidence type="ECO:0000256" key="6">
    <source>
        <dbReference type="ARBA" id="ARBA00022989"/>
    </source>
</evidence>
<evidence type="ECO:0000256" key="8">
    <source>
        <dbReference type="RuleBase" id="RU366017"/>
    </source>
</evidence>
<feature type="region of interest" description="Disordered" evidence="9">
    <location>
        <begin position="246"/>
        <end position="268"/>
    </location>
</feature>
<dbReference type="Pfam" id="PF01697">
    <property type="entry name" value="Glyco_transf_92"/>
    <property type="match status" value="1"/>
</dbReference>
<comment type="subcellular location">
    <subcellularLocation>
        <location evidence="1">Membrane</location>
        <topology evidence="1">Single-pass membrane protein</topology>
    </subcellularLocation>
</comment>
<proteinExistence type="inferred from homology"/>
<dbReference type="GO" id="GO:0016020">
    <property type="term" value="C:membrane"/>
    <property type="evidence" value="ECO:0007669"/>
    <property type="project" value="UniProtKB-SubCell"/>
</dbReference>
<dbReference type="EC" id="2.4.1.-" evidence="8"/>
<feature type="compositionally biased region" description="Polar residues" evidence="9">
    <location>
        <begin position="247"/>
        <end position="262"/>
    </location>
</feature>
<accession>A0A6I8UYN9</accession>
<evidence type="ECO:0000256" key="3">
    <source>
        <dbReference type="ARBA" id="ARBA00022676"/>
    </source>
</evidence>
<dbReference type="InterPro" id="IPR008166">
    <property type="entry name" value="Glyco_transf_92"/>
</dbReference>
<reference evidence="11" key="1">
    <citation type="submission" date="2025-08" db="UniProtKB">
        <authorList>
            <consortium name="RefSeq"/>
        </authorList>
    </citation>
    <scope>IDENTIFICATION</scope>
    <source>
        <strain evidence="11">MV-25-SWS-2005</strain>
        <tissue evidence="11">Whole body</tissue>
    </source>
</reference>
<protein>
    <recommendedName>
        <fullName evidence="8">Glycosyltransferase family 92 protein</fullName>
        <ecNumber evidence="8">2.4.1.-</ecNumber>
    </recommendedName>
</protein>
<keyword evidence="4 8" id="KW-0808">Transferase</keyword>
<sequence>MSSTYTRLFRVLFVIILLKLIFLVVLYWRSYEGVSKLTAGLSQSQSQSRRMVDIFDQLLVDRREMPSMEQRLRWIRQEMPSFPLEELLQRQRRPAGRVDCGPAPDLMNIDFHNTYWQRAQAENLTYYIYGAYYDDREAVPEAPLVRLLTMINQHDDKSFKYPATYCQFWMEDRDRPVIVPVTEHKVMWPFGHAPRRYYPTFMGCRLPEGRHRWEVPQMVSLVADHCDRARNLLRVVYEVDAVEQLPASESQPGNGSKVSTPTGREEDIEEPPLRFAVCVKAMDFPYEDKSWRLIEWLELMRSLGVHKVVLYDAQMHPNMTRVVRDYVKNSPGFVELRPMSLGRGEPHAPPHFHHYAMEADGFNRILNEMIPYNDCFYRNMYKYDYIGVFDIDEVIMPLGNRTTWPELIEISRAAPDYGNTTPASCKEWVSFCYRNVYYPRYPERPKVYRNLSSSFYMLQHVERVREHCNRAAATKCLHDTRFAVGLHNHFTFYHTEAASCAAKSVPIEFAQMQHYREPDTKSLLIDPIIDASIWRFQPQLQAQIEERYRRLGFLPDERQLAETLERRRLEDELILREAVGQNPE</sequence>
<dbReference type="KEGG" id="dpo:6902096"/>
<keyword evidence="6 8" id="KW-1133">Transmembrane helix</keyword>
<evidence type="ECO:0000256" key="5">
    <source>
        <dbReference type="ARBA" id="ARBA00022692"/>
    </source>
</evidence>
<keyword evidence="5 8" id="KW-0812">Transmembrane</keyword>
<dbReference type="PANTHER" id="PTHR21461:SF83">
    <property type="entry name" value="GLYCOSYLTRANSFERASE FAMILY 92 PROTEIN"/>
    <property type="match status" value="1"/>
</dbReference>
<organism evidence="10 11">
    <name type="scientific">Drosophila pseudoobscura pseudoobscura</name>
    <name type="common">Fruit fly</name>
    <dbReference type="NCBI Taxonomy" id="46245"/>
    <lineage>
        <taxon>Eukaryota</taxon>
        <taxon>Metazoa</taxon>
        <taxon>Ecdysozoa</taxon>
        <taxon>Arthropoda</taxon>
        <taxon>Hexapoda</taxon>
        <taxon>Insecta</taxon>
        <taxon>Pterygota</taxon>
        <taxon>Neoptera</taxon>
        <taxon>Endopterygota</taxon>
        <taxon>Diptera</taxon>
        <taxon>Brachycera</taxon>
        <taxon>Muscomorpha</taxon>
        <taxon>Ephydroidea</taxon>
        <taxon>Drosophilidae</taxon>
        <taxon>Drosophila</taxon>
        <taxon>Sophophora</taxon>
    </lineage>
</organism>
<feature type="transmembrane region" description="Helical" evidence="8">
    <location>
        <begin position="7"/>
        <end position="28"/>
    </location>
</feature>
<dbReference type="PANTHER" id="PTHR21461">
    <property type="entry name" value="GLYCOSYLTRANSFERASE FAMILY 92 PROTEIN"/>
    <property type="match status" value="1"/>
</dbReference>
<dbReference type="RefSeq" id="XP_002133627.2">
    <property type="nucleotide sequence ID" value="XM_002133591.3"/>
</dbReference>
<evidence type="ECO:0000256" key="9">
    <source>
        <dbReference type="SAM" id="MobiDB-lite"/>
    </source>
</evidence>
<evidence type="ECO:0000313" key="11">
    <source>
        <dbReference type="RefSeq" id="XP_002133627.2"/>
    </source>
</evidence>
<keyword evidence="10" id="KW-1185">Reference proteome</keyword>
<dbReference type="GO" id="GO:0016757">
    <property type="term" value="F:glycosyltransferase activity"/>
    <property type="evidence" value="ECO:0007669"/>
    <property type="project" value="UniProtKB-UniRule"/>
</dbReference>
<gene>
    <name evidence="11" type="primary">LOC6902096</name>
</gene>
<dbReference type="InParanoid" id="A0A6I8UYN9"/>
<keyword evidence="7 8" id="KW-0472">Membrane</keyword>
<evidence type="ECO:0000313" key="10">
    <source>
        <dbReference type="Proteomes" id="UP000001819"/>
    </source>
</evidence>
<comment type="similarity">
    <text evidence="2 8">Belongs to the glycosyltransferase 92 family.</text>
</comment>
<evidence type="ECO:0000256" key="4">
    <source>
        <dbReference type="ARBA" id="ARBA00022679"/>
    </source>
</evidence>
<evidence type="ECO:0000256" key="2">
    <source>
        <dbReference type="ARBA" id="ARBA00007647"/>
    </source>
</evidence>
<dbReference type="Proteomes" id="UP000001819">
    <property type="component" value="Chromosome X"/>
</dbReference>
<keyword evidence="3 8" id="KW-0328">Glycosyltransferase</keyword>
<evidence type="ECO:0000256" key="1">
    <source>
        <dbReference type="ARBA" id="ARBA00004167"/>
    </source>
</evidence>
<name>A0A6I8UYN9_DROPS</name>
<dbReference type="AlphaFoldDB" id="A0A6I8UYN9"/>
<dbReference type="GO" id="GO:0005737">
    <property type="term" value="C:cytoplasm"/>
    <property type="evidence" value="ECO:0007669"/>
    <property type="project" value="TreeGrafter"/>
</dbReference>
<evidence type="ECO:0000256" key="7">
    <source>
        <dbReference type="ARBA" id="ARBA00023136"/>
    </source>
</evidence>